<protein>
    <submittedName>
        <fullName evidence="2">Uncharacterized LOC114657285</fullName>
    </submittedName>
</protein>
<dbReference type="Ensembl" id="ENSECRT00000004229.1">
    <property type="protein sequence ID" value="ENSECRP00000004164.1"/>
    <property type="gene ID" value="ENSECRG00000002830.1"/>
</dbReference>
<dbReference type="PANTHER" id="PTHR33488">
    <property type="entry name" value="ZGC:162509"/>
    <property type="match status" value="1"/>
</dbReference>
<dbReference type="GeneTree" id="ENSGT00390000008061"/>
<organism evidence="2 3">
    <name type="scientific">Erpetoichthys calabaricus</name>
    <name type="common">Rope fish</name>
    <name type="synonym">Calamoichthys calabaricus</name>
    <dbReference type="NCBI Taxonomy" id="27687"/>
    <lineage>
        <taxon>Eukaryota</taxon>
        <taxon>Metazoa</taxon>
        <taxon>Chordata</taxon>
        <taxon>Craniata</taxon>
        <taxon>Vertebrata</taxon>
        <taxon>Euteleostomi</taxon>
        <taxon>Actinopterygii</taxon>
        <taxon>Polypteriformes</taxon>
        <taxon>Polypteridae</taxon>
        <taxon>Erpetoichthys</taxon>
    </lineage>
</organism>
<dbReference type="Proteomes" id="UP000694620">
    <property type="component" value="Chromosome 1"/>
</dbReference>
<reference evidence="2" key="2">
    <citation type="submission" date="2025-08" db="UniProtKB">
        <authorList>
            <consortium name="Ensembl"/>
        </authorList>
    </citation>
    <scope>IDENTIFICATION</scope>
</reference>
<accession>A0A8C4RN03</accession>
<evidence type="ECO:0000256" key="1">
    <source>
        <dbReference type="SAM" id="MobiDB-lite"/>
    </source>
</evidence>
<proteinExistence type="predicted"/>
<keyword evidence="3" id="KW-1185">Reference proteome</keyword>
<reference evidence="2" key="1">
    <citation type="submission" date="2021-06" db="EMBL/GenBank/DDBJ databases">
        <authorList>
            <consortium name="Wellcome Sanger Institute Data Sharing"/>
        </authorList>
    </citation>
    <scope>NUCLEOTIDE SEQUENCE [LARGE SCALE GENOMIC DNA]</scope>
</reference>
<dbReference type="AlphaFoldDB" id="A0A8C4RN03"/>
<feature type="region of interest" description="Disordered" evidence="1">
    <location>
        <begin position="437"/>
        <end position="457"/>
    </location>
</feature>
<evidence type="ECO:0000313" key="3">
    <source>
        <dbReference type="Proteomes" id="UP000694620"/>
    </source>
</evidence>
<dbReference type="PANTHER" id="PTHR33488:SF2">
    <property type="entry name" value="EARLY ENDOSOME ANTIGEN 1-LIKE"/>
    <property type="match status" value="1"/>
</dbReference>
<name>A0A8C4RN03_ERPCA</name>
<reference evidence="2" key="3">
    <citation type="submission" date="2025-09" db="UniProtKB">
        <authorList>
            <consortium name="Ensembl"/>
        </authorList>
    </citation>
    <scope>IDENTIFICATION</scope>
</reference>
<sequence>MQISNAQDIQKEMALMMSTYSKWGEDLMQVPISINVLGQLVKISASGDFALDKEKPLQYIKNHQSFHANVLQMYDQCMKAFSTAHNNMEQISLYCRHIPQDVKKVIQTLMQGQQKINEVVLPMQMNKIVQVSQECLSLSESIQKDFTLGNNILEELLEHCKITKMTSEDLRKRTDVDLVNANLRKTTAENKHYMAETYYRKMKNEVAELKDNFRSANWERNPIVMQYTEHDLQQSNVRYHQSVEDMRKCDKEHDDVQISIINLQAENNDCISTINNVTKGLDALGQVKEQWIKISKVFHIVTNLIKTLLNQHLTDFLDSCKSVTSIADYSDSEFVKDLIYGTAFQSVNAADLLQMFTETYVDVSGNYLLAEVGSLVAAMCLNPTDCRSTEVSTHLKVNCYKAKETIEALVIKNKEEFENGVQARVDQANENLKNVLTESNTAASESQPKNKAQADKD</sequence>
<feature type="compositionally biased region" description="Polar residues" evidence="1">
    <location>
        <begin position="437"/>
        <end position="450"/>
    </location>
</feature>
<evidence type="ECO:0000313" key="2">
    <source>
        <dbReference type="Ensembl" id="ENSECRP00000004164.1"/>
    </source>
</evidence>